<feature type="region of interest" description="Disordered" evidence="7">
    <location>
        <begin position="257"/>
        <end position="284"/>
    </location>
</feature>
<dbReference type="InterPro" id="IPR027417">
    <property type="entry name" value="P-loop_NTPase"/>
</dbReference>
<dbReference type="InterPro" id="IPR016032">
    <property type="entry name" value="Sig_transdc_resp-reg_C-effctor"/>
</dbReference>
<feature type="DNA-binding region" description="OmpR/PhoB-type" evidence="6">
    <location>
        <begin position="1"/>
        <end position="99"/>
    </location>
</feature>
<comment type="similarity">
    <text evidence="1">Belongs to the AfsR/DnrI/RedD regulatory family.</text>
</comment>
<dbReference type="InterPro" id="IPR001867">
    <property type="entry name" value="OmpR/PhoB-type_DNA-bd"/>
</dbReference>
<evidence type="ECO:0000256" key="2">
    <source>
        <dbReference type="ARBA" id="ARBA00023012"/>
    </source>
</evidence>
<evidence type="ECO:0000256" key="3">
    <source>
        <dbReference type="ARBA" id="ARBA00023015"/>
    </source>
</evidence>
<comment type="caution">
    <text evidence="9">The sequence shown here is derived from an EMBL/GenBank/DDBJ whole genome shotgun (WGS) entry which is preliminary data.</text>
</comment>
<keyword evidence="10" id="KW-1185">Reference proteome</keyword>
<proteinExistence type="inferred from homology"/>
<keyword evidence="2" id="KW-0902">Two-component regulatory system</keyword>
<feature type="domain" description="OmpR/PhoB-type" evidence="8">
    <location>
        <begin position="1"/>
        <end position="99"/>
    </location>
</feature>
<evidence type="ECO:0000313" key="10">
    <source>
        <dbReference type="Proteomes" id="UP001500403"/>
    </source>
</evidence>
<dbReference type="Gene3D" id="1.10.10.10">
    <property type="entry name" value="Winged helix-like DNA-binding domain superfamily/Winged helix DNA-binding domain"/>
    <property type="match status" value="1"/>
</dbReference>
<name>A0ABP6K8B9_9ACTN</name>
<protein>
    <recommendedName>
        <fullName evidence="8">OmpR/PhoB-type domain-containing protein</fullName>
    </recommendedName>
</protein>
<evidence type="ECO:0000259" key="8">
    <source>
        <dbReference type="PROSITE" id="PS51755"/>
    </source>
</evidence>
<dbReference type="PANTHER" id="PTHR35807:SF1">
    <property type="entry name" value="TRANSCRIPTIONAL REGULATOR REDD"/>
    <property type="match status" value="1"/>
</dbReference>
<dbReference type="InterPro" id="IPR005158">
    <property type="entry name" value="BTAD"/>
</dbReference>
<dbReference type="SUPFAM" id="SSF52540">
    <property type="entry name" value="P-loop containing nucleoside triphosphate hydrolases"/>
    <property type="match status" value="1"/>
</dbReference>
<evidence type="ECO:0000256" key="6">
    <source>
        <dbReference type="PROSITE-ProRule" id="PRU01091"/>
    </source>
</evidence>
<dbReference type="Pfam" id="PF03704">
    <property type="entry name" value="BTAD"/>
    <property type="match status" value="1"/>
</dbReference>
<gene>
    <name evidence="9" type="ORF">GCM10010446_66690</name>
</gene>
<dbReference type="SMART" id="SM01043">
    <property type="entry name" value="BTAD"/>
    <property type="match status" value="1"/>
</dbReference>
<dbReference type="Gene3D" id="3.40.50.300">
    <property type="entry name" value="P-loop containing nucleotide triphosphate hydrolases"/>
    <property type="match status" value="1"/>
</dbReference>
<dbReference type="CDD" id="cd15831">
    <property type="entry name" value="BTAD"/>
    <property type="match status" value="1"/>
</dbReference>
<evidence type="ECO:0000256" key="4">
    <source>
        <dbReference type="ARBA" id="ARBA00023125"/>
    </source>
</evidence>
<dbReference type="SMART" id="SM00862">
    <property type="entry name" value="Trans_reg_C"/>
    <property type="match status" value="1"/>
</dbReference>
<dbReference type="Gene3D" id="1.25.40.10">
    <property type="entry name" value="Tetratricopeptide repeat domain"/>
    <property type="match status" value="1"/>
</dbReference>
<dbReference type="PANTHER" id="PTHR35807">
    <property type="entry name" value="TRANSCRIPTIONAL REGULATOR REDD-RELATED"/>
    <property type="match status" value="1"/>
</dbReference>
<dbReference type="SUPFAM" id="SSF48452">
    <property type="entry name" value="TPR-like"/>
    <property type="match status" value="1"/>
</dbReference>
<dbReference type="PRINTS" id="PR00364">
    <property type="entry name" value="DISEASERSIST"/>
</dbReference>
<evidence type="ECO:0000313" key="9">
    <source>
        <dbReference type="EMBL" id="GAA2972903.1"/>
    </source>
</evidence>
<dbReference type="CDD" id="cd00383">
    <property type="entry name" value="trans_reg_C"/>
    <property type="match status" value="1"/>
</dbReference>
<sequence length="633" mass="68722">MHDIAIKLLGTFEVESRGQAVVIPTGRQRTLLSALALEAGRTVSTERIAEHLWGTEPPPSSLTTIRGYILRLRRALAPHDAEKALSVIGSGGEGYRLQLAPESVDVHRFSGLVARAATVGDPDTEADLLRRALSLWRGAALCDVAGDMLRHETVPVLEEQRLQALQRSIDLGLSRGEHAEAAVILRQLVIEYPLRDGFWGQLMLALYGAGHQSEAMLQYERCRETLAESLGVDPDPWVRELHQRMLVNDPALSTVRRPAPLLSTPEKPEEGGDETGVTSRTRLGRLPPLLPTQHALFVGRDEELAALSKIAAEASGAGRLILMDGAAGVGKTALALSWAHRTKAEFPAGRFYLDLRGFGPTEALNPPDALQSLLTAIGVPVAHLPADVPARRALLDARLEGERVLVVLDNAINAEQVRPLLTRQATVLVTSRNQMRGLVVTEGARRLTLDRLHPVTARELLIGLIGTERCLAEPEALGDLASLCGDSPLVLRTVAETATRWSGLPLEELAAGIRSDPCWISSFGTGEDRTDPVSVLKWSYDALAPGPAQLYRLLGTHRGRRVTAASAAGLTGVPVCTAAEQLDALARLHLVEERFPGWFDIDELPRAFACLLSRNGDLPGNQRRYRDTAEYCQ</sequence>
<dbReference type="Proteomes" id="UP001500403">
    <property type="component" value="Unassembled WGS sequence"/>
</dbReference>
<keyword evidence="5" id="KW-0804">Transcription</keyword>
<keyword evidence="4 6" id="KW-0238">DNA-binding</keyword>
<organism evidence="9 10">
    <name type="scientific">Streptomyces enissocaesilis</name>
    <dbReference type="NCBI Taxonomy" id="332589"/>
    <lineage>
        <taxon>Bacteria</taxon>
        <taxon>Bacillati</taxon>
        <taxon>Actinomycetota</taxon>
        <taxon>Actinomycetes</taxon>
        <taxon>Kitasatosporales</taxon>
        <taxon>Streptomycetaceae</taxon>
        <taxon>Streptomyces</taxon>
        <taxon>Streptomyces rochei group</taxon>
    </lineage>
</organism>
<keyword evidence="3" id="KW-0805">Transcription regulation</keyword>
<dbReference type="InterPro" id="IPR011990">
    <property type="entry name" value="TPR-like_helical_dom_sf"/>
</dbReference>
<dbReference type="SUPFAM" id="SSF46894">
    <property type="entry name" value="C-terminal effector domain of the bipartite response regulators"/>
    <property type="match status" value="1"/>
</dbReference>
<dbReference type="InterPro" id="IPR036388">
    <property type="entry name" value="WH-like_DNA-bd_sf"/>
</dbReference>
<evidence type="ECO:0000256" key="5">
    <source>
        <dbReference type="ARBA" id="ARBA00023163"/>
    </source>
</evidence>
<dbReference type="RefSeq" id="WP_344500633.1">
    <property type="nucleotide sequence ID" value="NZ_BAAAUD010000110.1"/>
</dbReference>
<dbReference type="Pfam" id="PF00486">
    <property type="entry name" value="Trans_reg_C"/>
    <property type="match status" value="1"/>
</dbReference>
<dbReference type="EMBL" id="BAAAUD010000110">
    <property type="protein sequence ID" value="GAA2972903.1"/>
    <property type="molecule type" value="Genomic_DNA"/>
</dbReference>
<dbReference type="PROSITE" id="PS51755">
    <property type="entry name" value="OMPR_PHOB"/>
    <property type="match status" value="1"/>
</dbReference>
<accession>A0ABP6K8B9</accession>
<reference evidence="10" key="1">
    <citation type="journal article" date="2019" name="Int. J. Syst. Evol. Microbiol.">
        <title>The Global Catalogue of Microorganisms (GCM) 10K type strain sequencing project: providing services to taxonomists for standard genome sequencing and annotation.</title>
        <authorList>
            <consortium name="The Broad Institute Genomics Platform"/>
            <consortium name="The Broad Institute Genome Sequencing Center for Infectious Disease"/>
            <person name="Wu L."/>
            <person name="Ma J."/>
        </authorList>
    </citation>
    <scope>NUCLEOTIDE SEQUENCE [LARGE SCALE GENOMIC DNA]</scope>
    <source>
        <strain evidence="10">JCM 9088</strain>
    </source>
</reference>
<evidence type="ECO:0000256" key="7">
    <source>
        <dbReference type="SAM" id="MobiDB-lite"/>
    </source>
</evidence>
<evidence type="ECO:0000256" key="1">
    <source>
        <dbReference type="ARBA" id="ARBA00005820"/>
    </source>
</evidence>
<dbReference type="InterPro" id="IPR051677">
    <property type="entry name" value="AfsR-DnrI-RedD_regulator"/>
</dbReference>